<sequence length="423" mass="44394">MIANLLHLLGGKAVAGIVSVIYLIIVTHSLGARDYGVLILVNAYAVFMGSVVAFSGYHGVVRYGSQALEAGDIDGMARIVRFMAVVEVAFGVVALVLAALIVPFVGPRMGWSDDAMMLAIPYSLAVLATVRATPQGILQIAGRFDLIGLHQAISPMVRLIGAAIVWALGGGLAGFITVWLIASLVEGVAMWWLGMIAWEKLAEGRRLTGPWRGVLRERGGFGRFIMLTNFDITLRELAPNLAPLTVGWVLGPTAAGLLGLAQRASALLQQPATLLSQASYAVLADQVAKRQFGLLRHTVWRSAAIAGAVAVPIVAVLGLLGDRLLILLGGQSFTGGTTLLILVAIGRLAALAATPIAAGLTALGHPQRSMAVALITNLALYPALPALLWWIGVDGAGWHGLIQNAVALVIVALFFAHDVKRAT</sequence>
<keyword evidence="5 6" id="KW-0472">Membrane</keyword>
<feature type="transmembrane region" description="Helical" evidence="6">
    <location>
        <begin position="340"/>
        <end position="363"/>
    </location>
</feature>
<proteinExistence type="predicted"/>
<dbReference type="PANTHER" id="PTHR30250">
    <property type="entry name" value="PST FAMILY PREDICTED COLANIC ACID TRANSPORTER"/>
    <property type="match status" value="1"/>
</dbReference>
<reference evidence="7 8" key="1">
    <citation type="submission" date="2019-01" db="EMBL/GenBank/DDBJ databases">
        <authorList>
            <person name="Chen W.-M."/>
        </authorList>
    </citation>
    <scope>NUCLEOTIDE SEQUENCE [LARGE SCALE GENOMIC DNA]</scope>
    <source>
        <strain evidence="7 8">CCP-7</strain>
    </source>
</reference>
<gene>
    <name evidence="7" type="ORF">EOD43_21655</name>
</gene>
<evidence type="ECO:0000256" key="2">
    <source>
        <dbReference type="ARBA" id="ARBA00022475"/>
    </source>
</evidence>
<comment type="subcellular location">
    <subcellularLocation>
        <location evidence="1">Cell membrane</location>
        <topology evidence="1">Multi-pass membrane protein</topology>
    </subcellularLocation>
</comment>
<feature type="transmembrane region" description="Helical" evidence="6">
    <location>
        <begin position="82"/>
        <end position="104"/>
    </location>
</feature>
<feature type="transmembrane region" description="Helical" evidence="6">
    <location>
        <begin position="12"/>
        <end position="31"/>
    </location>
</feature>
<dbReference type="InterPro" id="IPR050833">
    <property type="entry name" value="Poly_Biosynth_Transport"/>
</dbReference>
<evidence type="ECO:0000256" key="1">
    <source>
        <dbReference type="ARBA" id="ARBA00004651"/>
    </source>
</evidence>
<feature type="transmembrane region" description="Helical" evidence="6">
    <location>
        <begin position="37"/>
        <end position="61"/>
    </location>
</feature>
<accession>A0A437LVV8</accession>
<dbReference type="Pfam" id="PF13440">
    <property type="entry name" value="Polysacc_synt_3"/>
    <property type="match status" value="1"/>
</dbReference>
<feature type="transmembrane region" description="Helical" evidence="6">
    <location>
        <begin position="397"/>
        <end position="416"/>
    </location>
</feature>
<keyword evidence="2" id="KW-1003">Cell membrane</keyword>
<feature type="transmembrane region" description="Helical" evidence="6">
    <location>
        <begin position="299"/>
        <end position="320"/>
    </location>
</feature>
<dbReference type="EMBL" id="SACN01000005">
    <property type="protein sequence ID" value="RVT89523.1"/>
    <property type="molecule type" value="Genomic_DNA"/>
</dbReference>
<comment type="caution">
    <text evidence="7">The sequence shown here is derived from an EMBL/GenBank/DDBJ whole genome shotgun (WGS) entry which is preliminary data.</text>
</comment>
<dbReference type="OrthoDB" id="7183296at2"/>
<name>A0A437LVV8_9SPHN</name>
<evidence type="ECO:0000256" key="4">
    <source>
        <dbReference type="ARBA" id="ARBA00022989"/>
    </source>
</evidence>
<dbReference type="PANTHER" id="PTHR30250:SF31">
    <property type="entry name" value="INNER MEMBRANE PROTEIN YGHQ"/>
    <property type="match status" value="1"/>
</dbReference>
<keyword evidence="3 6" id="KW-0812">Transmembrane</keyword>
<dbReference type="GO" id="GO:0005886">
    <property type="term" value="C:plasma membrane"/>
    <property type="evidence" value="ECO:0007669"/>
    <property type="project" value="UniProtKB-SubCell"/>
</dbReference>
<keyword evidence="4 6" id="KW-1133">Transmembrane helix</keyword>
<organism evidence="7 8">
    <name type="scientific">Sphingomonas crocodyli</name>
    <dbReference type="NCBI Taxonomy" id="1979270"/>
    <lineage>
        <taxon>Bacteria</taxon>
        <taxon>Pseudomonadati</taxon>
        <taxon>Pseudomonadota</taxon>
        <taxon>Alphaproteobacteria</taxon>
        <taxon>Sphingomonadales</taxon>
        <taxon>Sphingomonadaceae</taxon>
        <taxon>Sphingomonas</taxon>
    </lineage>
</organism>
<evidence type="ECO:0000313" key="8">
    <source>
        <dbReference type="Proteomes" id="UP000282971"/>
    </source>
</evidence>
<protein>
    <submittedName>
        <fullName evidence="7">Lipopolysaccharide biosynthesis protein</fullName>
    </submittedName>
</protein>
<evidence type="ECO:0000313" key="7">
    <source>
        <dbReference type="EMBL" id="RVT89523.1"/>
    </source>
</evidence>
<dbReference type="AlphaFoldDB" id="A0A437LVV8"/>
<feature type="transmembrane region" description="Helical" evidence="6">
    <location>
        <begin position="116"/>
        <end position="134"/>
    </location>
</feature>
<evidence type="ECO:0000256" key="6">
    <source>
        <dbReference type="SAM" id="Phobius"/>
    </source>
</evidence>
<keyword evidence="8" id="KW-1185">Reference proteome</keyword>
<dbReference type="Proteomes" id="UP000282971">
    <property type="component" value="Unassembled WGS sequence"/>
</dbReference>
<evidence type="ECO:0000256" key="5">
    <source>
        <dbReference type="ARBA" id="ARBA00023136"/>
    </source>
</evidence>
<evidence type="ECO:0000256" key="3">
    <source>
        <dbReference type="ARBA" id="ARBA00022692"/>
    </source>
</evidence>
<feature type="transmembrane region" description="Helical" evidence="6">
    <location>
        <begin position="370"/>
        <end position="391"/>
    </location>
</feature>